<dbReference type="SUPFAM" id="SSF63411">
    <property type="entry name" value="LuxS/MPP-like metallohydrolase"/>
    <property type="match status" value="2"/>
</dbReference>
<dbReference type="Pfam" id="PF00675">
    <property type="entry name" value="Peptidase_M16"/>
    <property type="match status" value="1"/>
</dbReference>
<evidence type="ECO:0000259" key="4">
    <source>
        <dbReference type="Pfam" id="PF05193"/>
    </source>
</evidence>
<keyword evidence="2" id="KW-0732">Signal</keyword>
<dbReference type="InterPro" id="IPR011249">
    <property type="entry name" value="Metalloenz_LuxS/M16"/>
</dbReference>
<dbReference type="AlphaFoldDB" id="M7NBW3"/>
<dbReference type="PANTHER" id="PTHR11851">
    <property type="entry name" value="METALLOPROTEASE"/>
    <property type="match status" value="1"/>
</dbReference>
<name>M7NBW3_9BACT</name>
<comment type="similarity">
    <text evidence="1">Belongs to the peptidase M16 family.</text>
</comment>
<evidence type="ECO:0000313" key="6">
    <source>
        <dbReference type="Proteomes" id="UP000011910"/>
    </source>
</evidence>
<proteinExistence type="inferred from homology"/>
<dbReference type="OrthoDB" id="9811314at2"/>
<comment type="caution">
    <text evidence="5">The sequence shown here is derived from an EMBL/GenBank/DDBJ whole genome shotgun (WGS) entry which is preliminary data.</text>
</comment>
<accession>M7NBW3</accession>
<dbReference type="Proteomes" id="UP000011910">
    <property type="component" value="Unassembled WGS sequence"/>
</dbReference>
<dbReference type="STRING" id="1279009.ADICEAN_00003"/>
<dbReference type="InterPro" id="IPR050361">
    <property type="entry name" value="MPP/UQCRC_Complex"/>
</dbReference>
<feature type="chain" id="PRO_5004082092" evidence="2">
    <location>
        <begin position="24"/>
        <end position="522"/>
    </location>
</feature>
<gene>
    <name evidence="5" type="ORF">ADICEAN_00003</name>
</gene>
<sequence length="522" mass="59500">MKNITIYLAGLLLLIGFGRQAQAQEVIELPMPESPSVVVKLAFRNGSITDPVGKEGLTNLTAQLLTQTGNSTLTKSQIDDILYPWAAAYWSFTDKEMSTLTFEVHRDHLDQFYEIFRGVLLNPSFAEADFTRVKSNVTNFVEQVIKSSSDEDYSKMTLEAMLYKGTNYQHMKWGSSQGLAAITLEDVKNHYRSFFTRNNVKIGITGNYPKQFLARLKADINQLPNTKPVLPKPAAPATPDGIRVQMVAKPQSLGTAIYTGYPLSINRASKDWPAMLIVNSYLGEHRKSYSRLYQLIREQRSMNYGDYTYIEWYESGGSNMLPTTGFPRSSNYFSIWIRPVQSAYSLQSQYPEMKELKVGHAHFALRLALDEIERVKNQGLTKEEFELTKQFLRSYMKLYTQTPERRLGFMLDSKFYGLNDYIAEMDKALERLSLQEVNAAAKKHLQTENMWVSMIVDADEAEALKESLLKNSPSPMTYSQAVQESLPQEVLQHDKRIEGKKLNVKEVTIIKPEQTFVAGRDK</sequence>
<evidence type="ECO:0000256" key="2">
    <source>
        <dbReference type="SAM" id="SignalP"/>
    </source>
</evidence>
<feature type="signal peptide" evidence="2">
    <location>
        <begin position="1"/>
        <end position="23"/>
    </location>
</feature>
<organism evidence="5 6">
    <name type="scientific">Cesiribacter andamanensis AMV16</name>
    <dbReference type="NCBI Taxonomy" id="1279009"/>
    <lineage>
        <taxon>Bacteria</taxon>
        <taxon>Pseudomonadati</taxon>
        <taxon>Bacteroidota</taxon>
        <taxon>Cytophagia</taxon>
        <taxon>Cytophagales</taxon>
        <taxon>Cesiribacteraceae</taxon>
        <taxon>Cesiribacter</taxon>
    </lineage>
</organism>
<dbReference type="GO" id="GO:0046872">
    <property type="term" value="F:metal ion binding"/>
    <property type="evidence" value="ECO:0007669"/>
    <property type="project" value="InterPro"/>
</dbReference>
<dbReference type="InterPro" id="IPR007863">
    <property type="entry name" value="Peptidase_M16_C"/>
</dbReference>
<dbReference type="InterPro" id="IPR011765">
    <property type="entry name" value="Pept_M16_N"/>
</dbReference>
<dbReference type="eggNOG" id="COG0612">
    <property type="taxonomic scope" value="Bacteria"/>
</dbReference>
<feature type="domain" description="Peptidase M16 C-terminal" evidence="4">
    <location>
        <begin position="182"/>
        <end position="390"/>
    </location>
</feature>
<dbReference type="PANTHER" id="PTHR11851:SF49">
    <property type="entry name" value="MITOCHONDRIAL-PROCESSING PEPTIDASE SUBUNIT ALPHA"/>
    <property type="match status" value="1"/>
</dbReference>
<dbReference type="EMBL" id="AODQ01000001">
    <property type="protein sequence ID" value="EMR04732.1"/>
    <property type="molecule type" value="Genomic_DNA"/>
</dbReference>
<dbReference type="Pfam" id="PF05193">
    <property type="entry name" value="Peptidase_M16_C"/>
    <property type="match status" value="1"/>
</dbReference>
<evidence type="ECO:0000259" key="3">
    <source>
        <dbReference type="Pfam" id="PF00675"/>
    </source>
</evidence>
<feature type="domain" description="Peptidase M16 N-terminal" evidence="3">
    <location>
        <begin position="32"/>
        <end position="167"/>
    </location>
</feature>
<dbReference type="RefSeq" id="WP_009193417.1">
    <property type="nucleotide sequence ID" value="NZ_AODQ01000001.1"/>
</dbReference>
<dbReference type="Gene3D" id="3.30.830.10">
    <property type="entry name" value="Metalloenzyme, LuxS/M16 peptidase-like"/>
    <property type="match status" value="2"/>
</dbReference>
<reference evidence="5 6" key="1">
    <citation type="journal article" date="2013" name="Genome Announc.">
        <title>Draft Genome Sequence of Cesiribacter andamanensis Strain AMV16T, Isolated from a Soil Sample from a Mud Volcano in the Andaman Islands, India.</title>
        <authorList>
            <person name="Shivaji S."/>
            <person name="Ara S."/>
            <person name="Begum Z."/>
            <person name="Srinivas T.N."/>
            <person name="Singh A."/>
            <person name="Kumar Pinnaka A."/>
        </authorList>
    </citation>
    <scope>NUCLEOTIDE SEQUENCE [LARGE SCALE GENOMIC DNA]</scope>
    <source>
        <strain evidence="5 6">AMV16</strain>
    </source>
</reference>
<evidence type="ECO:0000256" key="1">
    <source>
        <dbReference type="ARBA" id="ARBA00007261"/>
    </source>
</evidence>
<protein>
    <submittedName>
        <fullName evidence="5">Peptidase M16 inactive domain protein</fullName>
    </submittedName>
</protein>
<keyword evidence="6" id="KW-1185">Reference proteome</keyword>
<evidence type="ECO:0000313" key="5">
    <source>
        <dbReference type="EMBL" id="EMR04732.1"/>
    </source>
</evidence>